<dbReference type="EMBL" id="DUZY01000001">
    <property type="protein sequence ID" value="DAD18083.1"/>
    <property type="molecule type" value="Genomic_DNA"/>
</dbReference>
<name>A0A822XEK8_NELNU</name>
<comment type="caution">
    <text evidence="1">The sequence shown here is derived from an EMBL/GenBank/DDBJ whole genome shotgun (WGS) entry which is preliminary data.</text>
</comment>
<accession>A0A822XEK8</accession>
<gene>
    <name evidence="1" type="ORF">HUJ06_019546</name>
</gene>
<dbReference type="AlphaFoldDB" id="A0A822XEK8"/>
<reference evidence="1 2" key="1">
    <citation type="journal article" date="2020" name="Mol. Biol. Evol.">
        <title>Distinct Expression and Methylation Patterns for Genes with Different Fates following a Single Whole-Genome Duplication in Flowering Plants.</title>
        <authorList>
            <person name="Shi T."/>
            <person name="Rahmani R.S."/>
            <person name="Gugger P.F."/>
            <person name="Wang M."/>
            <person name="Li H."/>
            <person name="Zhang Y."/>
            <person name="Li Z."/>
            <person name="Wang Q."/>
            <person name="Van de Peer Y."/>
            <person name="Marchal K."/>
            <person name="Chen J."/>
        </authorList>
    </citation>
    <scope>NUCLEOTIDE SEQUENCE [LARGE SCALE GENOMIC DNA]</scope>
    <source>
        <tissue evidence="1">Leaf</tissue>
    </source>
</reference>
<keyword evidence="2" id="KW-1185">Reference proteome</keyword>
<evidence type="ECO:0000313" key="2">
    <source>
        <dbReference type="Proteomes" id="UP000607653"/>
    </source>
</evidence>
<sequence>MTYESGVIVRLTTSLLLPILIKKMPICIIHAILINSTEIWFPNLSCLYYFISFKEFLL</sequence>
<dbReference type="Proteomes" id="UP000607653">
    <property type="component" value="Unassembled WGS sequence"/>
</dbReference>
<organism evidence="1 2">
    <name type="scientific">Nelumbo nucifera</name>
    <name type="common">Sacred lotus</name>
    <dbReference type="NCBI Taxonomy" id="4432"/>
    <lineage>
        <taxon>Eukaryota</taxon>
        <taxon>Viridiplantae</taxon>
        <taxon>Streptophyta</taxon>
        <taxon>Embryophyta</taxon>
        <taxon>Tracheophyta</taxon>
        <taxon>Spermatophyta</taxon>
        <taxon>Magnoliopsida</taxon>
        <taxon>Proteales</taxon>
        <taxon>Nelumbonaceae</taxon>
        <taxon>Nelumbo</taxon>
    </lineage>
</organism>
<evidence type="ECO:0000313" key="1">
    <source>
        <dbReference type="EMBL" id="DAD18083.1"/>
    </source>
</evidence>
<proteinExistence type="predicted"/>
<protein>
    <submittedName>
        <fullName evidence="1">Uncharacterized protein</fullName>
    </submittedName>
</protein>